<protein>
    <recommendedName>
        <fullName evidence="2">Insulin-like domain-containing protein</fullName>
    </recommendedName>
</protein>
<dbReference type="SMART" id="SM00078">
    <property type="entry name" value="IlGF"/>
    <property type="match status" value="1"/>
</dbReference>
<feature type="region of interest" description="Disordered" evidence="1">
    <location>
        <begin position="171"/>
        <end position="217"/>
    </location>
</feature>
<dbReference type="Proteomes" id="UP000749559">
    <property type="component" value="Unassembled WGS sequence"/>
</dbReference>
<gene>
    <name evidence="3" type="ORF">OFUS_LOCUS23731</name>
</gene>
<feature type="non-terminal residue" evidence="3">
    <location>
        <position position="1"/>
    </location>
</feature>
<feature type="domain" description="Insulin-like" evidence="2">
    <location>
        <begin position="73"/>
        <end position="160"/>
    </location>
</feature>
<sequence length="217" mass="24865">MWMNIARPRTVMIPTSIFTWPRRFSSITYKGHTQHVLSLCCALIWVLCTSQNKVLAAQTKTCNHATYAAGAKGYYCGDKLRMILDLLCHPNGFYDGRGKRDIEIDDDLIDLSKQNPRMKNVFIEKDEASSYLKKRDAGMRGITCECCMNPCGVPELTQYCKSGKRSGYMTLNNRKRSRHSSDGITSQDHSDSLQTSNRHRNNKHTRQRHLHRFGQST</sequence>
<dbReference type="CDD" id="cd04366">
    <property type="entry name" value="IlGF_insulin_bombyxin_like"/>
    <property type="match status" value="1"/>
</dbReference>
<dbReference type="InterPro" id="IPR036438">
    <property type="entry name" value="Insulin-like_sf"/>
</dbReference>
<name>A0A8S4Q2E1_OWEFU</name>
<keyword evidence="4" id="KW-1185">Reference proteome</keyword>
<feature type="compositionally biased region" description="Basic residues" evidence="1">
    <location>
        <begin position="197"/>
        <end position="217"/>
    </location>
</feature>
<reference evidence="3" key="1">
    <citation type="submission" date="2022-03" db="EMBL/GenBank/DDBJ databases">
        <authorList>
            <person name="Martin C."/>
        </authorList>
    </citation>
    <scope>NUCLEOTIDE SEQUENCE</scope>
</reference>
<accession>A0A8S4Q2E1</accession>
<dbReference type="EMBL" id="CAIIXF020000011">
    <property type="protein sequence ID" value="CAH1799758.1"/>
    <property type="molecule type" value="Genomic_DNA"/>
</dbReference>
<evidence type="ECO:0000313" key="3">
    <source>
        <dbReference type="EMBL" id="CAH1799758.1"/>
    </source>
</evidence>
<dbReference type="GO" id="GO:0005576">
    <property type="term" value="C:extracellular region"/>
    <property type="evidence" value="ECO:0007669"/>
    <property type="project" value="InterPro"/>
</dbReference>
<proteinExistence type="predicted"/>
<evidence type="ECO:0000313" key="4">
    <source>
        <dbReference type="Proteomes" id="UP000749559"/>
    </source>
</evidence>
<comment type="caution">
    <text evidence="3">The sequence shown here is derived from an EMBL/GenBank/DDBJ whole genome shotgun (WGS) entry which is preliminary data.</text>
</comment>
<dbReference type="AlphaFoldDB" id="A0A8S4Q2E1"/>
<dbReference type="Gene3D" id="1.10.100.10">
    <property type="entry name" value="Insulin-like"/>
    <property type="match status" value="1"/>
</dbReference>
<dbReference type="SUPFAM" id="SSF56994">
    <property type="entry name" value="Insulin-like"/>
    <property type="match status" value="1"/>
</dbReference>
<evidence type="ECO:0000259" key="2">
    <source>
        <dbReference type="SMART" id="SM00078"/>
    </source>
</evidence>
<dbReference type="OrthoDB" id="10019596at2759"/>
<dbReference type="Pfam" id="PF00049">
    <property type="entry name" value="Insulin"/>
    <property type="match status" value="1"/>
</dbReference>
<dbReference type="GO" id="GO:0005179">
    <property type="term" value="F:hormone activity"/>
    <property type="evidence" value="ECO:0007669"/>
    <property type="project" value="InterPro"/>
</dbReference>
<organism evidence="3 4">
    <name type="scientific">Owenia fusiformis</name>
    <name type="common">Polychaete worm</name>
    <dbReference type="NCBI Taxonomy" id="6347"/>
    <lineage>
        <taxon>Eukaryota</taxon>
        <taxon>Metazoa</taxon>
        <taxon>Spiralia</taxon>
        <taxon>Lophotrochozoa</taxon>
        <taxon>Annelida</taxon>
        <taxon>Polychaeta</taxon>
        <taxon>Sedentaria</taxon>
        <taxon>Canalipalpata</taxon>
        <taxon>Sabellida</taxon>
        <taxon>Oweniida</taxon>
        <taxon>Oweniidae</taxon>
        <taxon>Owenia</taxon>
    </lineage>
</organism>
<evidence type="ECO:0000256" key="1">
    <source>
        <dbReference type="SAM" id="MobiDB-lite"/>
    </source>
</evidence>
<feature type="compositionally biased region" description="Polar residues" evidence="1">
    <location>
        <begin position="182"/>
        <end position="196"/>
    </location>
</feature>
<dbReference type="InterPro" id="IPR016179">
    <property type="entry name" value="Insulin-like"/>
</dbReference>